<dbReference type="PANTHER" id="PTHR43002">
    <property type="entry name" value="GLYCOGEN DEBRANCHING ENZYME"/>
    <property type="match status" value="1"/>
</dbReference>
<dbReference type="SUPFAM" id="SSF81296">
    <property type="entry name" value="E set domains"/>
    <property type="match status" value="1"/>
</dbReference>
<keyword evidence="7" id="KW-1185">Reference proteome</keyword>
<dbReference type="InterPro" id="IPR014756">
    <property type="entry name" value="Ig_E-set"/>
</dbReference>
<geneLocation type="plasmid" evidence="6 7">
    <name>Cy782201</name>
</geneLocation>
<dbReference type="InterPro" id="IPR011837">
    <property type="entry name" value="Glycogen_debranch_GlgX"/>
</dbReference>
<dbReference type="AlphaFoldDB" id="E0ULM2"/>
<evidence type="ECO:0000256" key="1">
    <source>
        <dbReference type="ARBA" id="ARBA00008061"/>
    </source>
</evidence>
<dbReference type="Gene3D" id="3.20.20.80">
    <property type="entry name" value="Glycosidases"/>
    <property type="match status" value="1"/>
</dbReference>
<comment type="similarity">
    <text evidence="1">Belongs to the glycosyl hydrolase 13 family.</text>
</comment>
<dbReference type="InterPro" id="IPR017853">
    <property type="entry name" value="GH"/>
</dbReference>
<dbReference type="HOGENOM" id="CLU_011725_1_1_3"/>
<dbReference type="CDD" id="cd02856">
    <property type="entry name" value="E_set_GDE_Isoamylase_N"/>
    <property type="match status" value="1"/>
</dbReference>
<evidence type="ECO:0000313" key="7">
    <source>
        <dbReference type="Proteomes" id="UP000008206"/>
    </source>
</evidence>
<dbReference type="CAZy" id="CBM48">
    <property type="family name" value="Carbohydrate-Binding Module Family 48"/>
</dbReference>
<dbReference type="GO" id="GO:0005980">
    <property type="term" value="P:glycogen catabolic process"/>
    <property type="evidence" value="ECO:0007669"/>
    <property type="project" value="InterPro"/>
</dbReference>
<dbReference type="CDD" id="cd11326">
    <property type="entry name" value="AmyAc_Glg_debranch"/>
    <property type="match status" value="1"/>
</dbReference>
<organism evidence="6 7">
    <name type="scientific">Gloeothece verrucosa (strain PCC 7822)</name>
    <name type="common">Cyanothece sp. (strain PCC 7822)</name>
    <dbReference type="NCBI Taxonomy" id="497965"/>
    <lineage>
        <taxon>Bacteria</taxon>
        <taxon>Bacillati</taxon>
        <taxon>Cyanobacteriota</taxon>
        <taxon>Cyanophyceae</taxon>
        <taxon>Oscillatoriophycideae</taxon>
        <taxon>Chroococcales</taxon>
        <taxon>Aphanothecaceae</taxon>
        <taxon>Gloeothece</taxon>
        <taxon>Gloeothece verrucosa</taxon>
    </lineage>
</organism>
<dbReference type="FunFam" id="3.20.20.80:FF:000054">
    <property type="entry name" value="Glycogen debranching enzyme"/>
    <property type="match status" value="1"/>
</dbReference>
<dbReference type="InterPro" id="IPR004193">
    <property type="entry name" value="Glyco_hydro_13_N"/>
</dbReference>
<dbReference type="InterPro" id="IPR048650">
    <property type="entry name" value="ISOA1-3-like_C"/>
</dbReference>
<dbReference type="RefSeq" id="WP_013334602.1">
    <property type="nucleotide sequence ID" value="NC_014533.1"/>
</dbReference>
<reference evidence="7" key="1">
    <citation type="journal article" date="2011" name="MBio">
        <title>Novel metabolic attributes of the genus Cyanothece, comprising a group of unicellular nitrogen-fixing Cyanobacteria.</title>
        <authorList>
            <person name="Bandyopadhyay A."/>
            <person name="Elvitigala T."/>
            <person name="Welsh E."/>
            <person name="Stockel J."/>
            <person name="Liberton M."/>
            <person name="Min H."/>
            <person name="Sherman L.A."/>
            <person name="Pakrasi H.B."/>
        </authorList>
    </citation>
    <scope>NUCLEOTIDE SEQUENCE [LARGE SCALE GENOMIC DNA]</scope>
    <source>
        <strain evidence="7">PCC 7822</strain>
        <plasmid evidence="7">Cy782201</plasmid>
    </source>
</reference>
<dbReference type="EMBL" id="CP002199">
    <property type="protein sequence ID" value="ADN17852.1"/>
    <property type="molecule type" value="Genomic_DNA"/>
</dbReference>
<keyword evidence="6" id="KW-0614">Plasmid</keyword>
<dbReference type="OrthoDB" id="9761875at2"/>
<keyword evidence="4" id="KW-0326">Glycosidase</keyword>
<dbReference type="Pfam" id="PF21156">
    <property type="entry name" value="ISOA1-3_C"/>
    <property type="match status" value="1"/>
</dbReference>
<accession>E0ULM2</accession>
<dbReference type="SUPFAM" id="SSF51011">
    <property type="entry name" value="Glycosyl hydrolase domain"/>
    <property type="match status" value="1"/>
</dbReference>
<keyword evidence="3" id="KW-0809">Transit peptide</keyword>
<dbReference type="SMART" id="SM00642">
    <property type="entry name" value="Aamy"/>
    <property type="match status" value="1"/>
</dbReference>
<feature type="domain" description="Glycosyl hydrolase family 13 catalytic" evidence="5">
    <location>
        <begin position="172"/>
        <end position="583"/>
    </location>
</feature>
<sequence length="704" mass="80123">MVTIANKLKEPLGQPKYQTKSGRTQPLGAIVDANGVNFSLYSAHATAVELLIFEKYDDLYPVQIIKLDPATNKTFYYWHVYVEGLKPGAAYGYRVDGPNNLHEAGHRYNKNKVLLDPYSKSNSCILWKRINALGTEDNLTTSMRSIVVDLNDYDWENDQSPAHPMSKTIIYEMHVRGFTKSLSSNCKHKGTFAGIIEKIPYLQELGITTVELLPVFDFDETEVLRTVNGKPLKNYWGYDPHSFFAPETSYCYSPTERSPIREFRDMVKALHKAGIEVILDVVFNHTSEGNHQGPVINFKGIDNSIYYHLFPLDKQFYMNYSGCGNTFNCNHPMVDKLIVECLEFWVKEMHVDGFRFDEGSILARGQDGSPMSYPPVIWHIETSEILSNTKIITEAWDAGGLYQIGKFPGCRYAEWNGLYRDDIRRFVKGDEGLVSAVASRISGSADLYQSNKRLPTNSINFITCHDGFTLNDLVSYNDKHNESNGENNQDGINDNLSWNCGVEGETDNPEIEALRRRQIKNFTAILLLSQGVPMILSGDEVRHTQKGNNNNYCQDNETSWFDWSLLQKSAEIFRFFKLMIGFRKRHSSLCRREFFKGEINERGLADLSWHGCKLFQPGWNDPHGSSLAFTLGGFNGDADIHVILNMYWNSLELEIPVIKGRNWYKVIDTANSSPNDFLEPGHELKVLGNTYLAKERSVVVLISQ</sequence>
<proteinExistence type="inferred from homology"/>
<dbReference type="GO" id="GO:0019156">
    <property type="term" value="F:isoamylase activity"/>
    <property type="evidence" value="ECO:0007669"/>
    <property type="project" value="UniProtKB-ARBA"/>
</dbReference>
<dbReference type="CAZy" id="GH13">
    <property type="family name" value="Glycoside Hydrolase Family 13"/>
</dbReference>
<evidence type="ECO:0000313" key="6">
    <source>
        <dbReference type="EMBL" id="ADN17852.1"/>
    </source>
</evidence>
<evidence type="ECO:0000256" key="3">
    <source>
        <dbReference type="ARBA" id="ARBA00022946"/>
    </source>
</evidence>
<keyword evidence="2" id="KW-0378">Hydrolase</keyword>
<dbReference type="KEGG" id="cyj:Cyan7822_6005"/>
<dbReference type="SUPFAM" id="SSF51445">
    <property type="entry name" value="(Trans)glycosidases"/>
    <property type="match status" value="1"/>
</dbReference>
<dbReference type="InterPro" id="IPR013783">
    <property type="entry name" value="Ig-like_fold"/>
</dbReference>
<dbReference type="Pfam" id="PF02922">
    <property type="entry name" value="CBM_48"/>
    <property type="match status" value="1"/>
</dbReference>
<protein>
    <submittedName>
        <fullName evidence="6">Glycogen debranching enzyme GlgX</fullName>
    </submittedName>
</protein>
<dbReference type="InterPro" id="IPR044505">
    <property type="entry name" value="GlgX_Isoamylase_N_E_set"/>
</dbReference>
<evidence type="ECO:0000256" key="4">
    <source>
        <dbReference type="ARBA" id="ARBA00023295"/>
    </source>
</evidence>
<dbReference type="Gene3D" id="2.60.40.1180">
    <property type="entry name" value="Golgi alpha-mannosidase II"/>
    <property type="match status" value="1"/>
</dbReference>
<dbReference type="InterPro" id="IPR013780">
    <property type="entry name" value="Glyco_hydro_b"/>
</dbReference>
<dbReference type="GO" id="GO:0004135">
    <property type="term" value="F:amylo-alpha-1,6-glucosidase activity"/>
    <property type="evidence" value="ECO:0007669"/>
    <property type="project" value="InterPro"/>
</dbReference>
<evidence type="ECO:0000256" key="2">
    <source>
        <dbReference type="ARBA" id="ARBA00022801"/>
    </source>
</evidence>
<name>E0ULM2_GLOV7</name>
<dbReference type="InterPro" id="IPR006047">
    <property type="entry name" value="GH13_cat_dom"/>
</dbReference>
<dbReference type="Gene3D" id="2.60.40.10">
    <property type="entry name" value="Immunoglobulins"/>
    <property type="match status" value="1"/>
</dbReference>
<gene>
    <name evidence="6" type="ordered locus">Cyan7822_6005</name>
</gene>
<evidence type="ECO:0000259" key="5">
    <source>
        <dbReference type="SMART" id="SM00642"/>
    </source>
</evidence>
<dbReference type="Proteomes" id="UP000008206">
    <property type="component" value="Plasmid Cy782201"/>
</dbReference>
<dbReference type="NCBIfam" id="TIGR02100">
    <property type="entry name" value="glgX_debranch"/>
    <property type="match status" value="1"/>
</dbReference>
<dbReference type="Pfam" id="PF00128">
    <property type="entry name" value="Alpha-amylase"/>
    <property type="match status" value="1"/>
</dbReference>